<proteinExistence type="predicted"/>
<feature type="non-terminal residue" evidence="2">
    <location>
        <position position="65"/>
    </location>
</feature>
<sequence>MTRPITLVTGGSRGIGAATALRLARDGHDVALSYVHDETAAARTRRTPTSRSPPRTSRPSSTSAT</sequence>
<feature type="compositionally biased region" description="Low complexity" evidence="1">
    <location>
        <begin position="49"/>
        <end position="65"/>
    </location>
</feature>
<organism evidence="2 3">
    <name type="scientific">Streptomyces beihaiensis</name>
    <dbReference type="NCBI Taxonomy" id="2984495"/>
    <lineage>
        <taxon>Bacteria</taxon>
        <taxon>Bacillati</taxon>
        <taxon>Actinomycetota</taxon>
        <taxon>Actinomycetes</taxon>
        <taxon>Kitasatosporales</taxon>
        <taxon>Streptomycetaceae</taxon>
        <taxon>Streptomyces</taxon>
    </lineage>
</organism>
<gene>
    <name evidence="2" type="ORF">OFY01_14580</name>
</gene>
<comment type="caution">
    <text evidence="2">The sequence shown here is derived from an EMBL/GenBank/DDBJ whole genome shotgun (WGS) entry which is preliminary data.</text>
</comment>
<keyword evidence="3" id="KW-1185">Reference proteome</keyword>
<dbReference type="EMBL" id="JAPHNL010000142">
    <property type="protein sequence ID" value="MCX3060963.1"/>
    <property type="molecule type" value="Genomic_DNA"/>
</dbReference>
<dbReference type="Pfam" id="PF00106">
    <property type="entry name" value="adh_short"/>
    <property type="match status" value="1"/>
</dbReference>
<evidence type="ECO:0000313" key="2">
    <source>
        <dbReference type="EMBL" id="MCX3060963.1"/>
    </source>
</evidence>
<dbReference type="Gene3D" id="3.40.50.720">
    <property type="entry name" value="NAD(P)-binding Rossmann-like Domain"/>
    <property type="match status" value="1"/>
</dbReference>
<feature type="region of interest" description="Disordered" evidence="1">
    <location>
        <begin position="36"/>
        <end position="65"/>
    </location>
</feature>
<evidence type="ECO:0000313" key="3">
    <source>
        <dbReference type="Proteomes" id="UP001163064"/>
    </source>
</evidence>
<dbReference type="RefSeq" id="WP_266599962.1">
    <property type="nucleotide sequence ID" value="NZ_JAPHNL010000142.1"/>
</dbReference>
<reference evidence="2" key="1">
    <citation type="submission" date="2022-10" db="EMBL/GenBank/DDBJ databases">
        <title>Streptomyces beihaiensis sp. nov., a chitin degrading actinobacterium, isolated from shrimp pond soil.</title>
        <authorList>
            <person name="Xie J."/>
            <person name="Shen N."/>
        </authorList>
    </citation>
    <scope>NUCLEOTIDE SEQUENCE</scope>
    <source>
        <strain evidence="2">GXMU-J5</strain>
    </source>
</reference>
<dbReference type="InterPro" id="IPR036291">
    <property type="entry name" value="NAD(P)-bd_dom_sf"/>
</dbReference>
<evidence type="ECO:0000256" key="1">
    <source>
        <dbReference type="SAM" id="MobiDB-lite"/>
    </source>
</evidence>
<dbReference type="Proteomes" id="UP001163064">
    <property type="component" value="Unassembled WGS sequence"/>
</dbReference>
<dbReference type="InterPro" id="IPR002347">
    <property type="entry name" value="SDR_fam"/>
</dbReference>
<accession>A0ABT3TVA7</accession>
<protein>
    <submittedName>
        <fullName evidence="2">SDR family NAD(P)-dependent oxidoreductase</fullName>
    </submittedName>
</protein>
<name>A0ABT3TVA7_9ACTN</name>
<dbReference type="SUPFAM" id="SSF51735">
    <property type="entry name" value="NAD(P)-binding Rossmann-fold domains"/>
    <property type="match status" value="1"/>
</dbReference>